<feature type="region of interest" description="Disordered" evidence="1">
    <location>
        <begin position="18"/>
        <end position="38"/>
    </location>
</feature>
<evidence type="ECO:0000313" key="3">
    <source>
        <dbReference type="Proteomes" id="UP000557307"/>
    </source>
</evidence>
<evidence type="ECO:0000313" key="2">
    <source>
        <dbReference type="EMBL" id="MBB5285782.1"/>
    </source>
</evidence>
<dbReference type="EMBL" id="JACHGF010000007">
    <property type="protein sequence ID" value="MBB5285782.1"/>
    <property type="molecule type" value="Genomic_DNA"/>
</dbReference>
<dbReference type="AlphaFoldDB" id="A0A840TW21"/>
<protein>
    <submittedName>
        <fullName evidence="2">Uncharacterized protein</fullName>
    </submittedName>
</protein>
<comment type="caution">
    <text evidence="2">The sequence shown here is derived from an EMBL/GenBank/DDBJ whole genome shotgun (WGS) entry which is preliminary data.</text>
</comment>
<keyword evidence="3" id="KW-1185">Reference proteome</keyword>
<dbReference type="RefSeq" id="WP_184176287.1">
    <property type="nucleotide sequence ID" value="NZ_JACHGF010000007.1"/>
</dbReference>
<name>A0A840TW21_9BACT</name>
<evidence type="ECO:0000256" key="1">
    <source>
        <dbReference type="SAM" id="MobiDB-lite"/>
    </source>
</evidence>
<organism evidence="2 3">
    <name type="scientific">Rhabdobacter roseus</name>
    <dbReference type="NCBI Taxonomy" id="1655419"/>
    <lineage>
        <taxon>Bacteria</taxon>
        <taxon>Pseudomonadati</taxon>
        <taxon>Bacteroidota</taxon>
        <taxon>Cytophagia</taxon>
        <taxon>Cytophagales</taxon>
        <taxon>Cytophagaceae</taxon>
        <taxon>Rhabdobacter</taxon>
    </lineage>
</organism>
<sequence>MVEASKFQGTEGTFITSEEAAKRTKKFHEKKKEAGSKPQSYVEAQFFGKKNIMKLLDKFGDECAGLRIYYTCDPGKKDMEDGLLIVPVNAEGKDLTSSRLGLKDMPADREEVLADGPICPRNCNP</sequence>
<accession>A0A840TW21</accession>
<reference evidence="2 3" key="1">
    <citation type="submission" date="2020-08" db="EMBL/GenBank/DDBJ databases">
        <title>Genomic Encyclopedia of Type Strains, Phase IV (KMG-IV): sequencing the most valuable type-strain genomes for metagenomic binning, comparative biology and taxonomic classification.</title>
        <authorList>
            <person name="Goeker M."/>
        </authorList>
    </citation>
    <scope>NUCLEOTIDE SEQUENCE [LARGE SCALE GENOMIC DNA]</scope>
    <source>
        <strain evidence="2 3">DSM 105074</strain>
    </source>
</reference>
<proteinExistence type="predicted"/>
<dbReference type="Proteomes" id="UP000557307">
    <property type="component" value="Unassembled WGS sequence"/>
</dbReference>
<gene>
    <name evidence="2" type="ORF">HNQ92_003942</name>
</gene>